<organism evidence="2 3">
    <name type="scientific">Stegodyphus mimosarum</name>
    <name type="common">African social velvet spider</name>
    <dbReference type="NCBI Taxonomy" id="407821"/>
    <lineage>
        <taxon>Eukaryota</taxon>
        <taxon>Metazoa</taxon>
        <taxon>Ecdysozoa</taxon>
        <taxon>Arthropoda</taxon>
        <taxon>Chelicerata</taxon>
        <taxon>Arachnida</taxon>
        <taxon>Araneae</taxon>
        <taxon>Araneomorphae</taxon>
        <taxon>Entelegynae</taxon>
        <taxon>Eresoidea</taxon>
        <taxon>Eresidae</taxon>
        <taxon>Stegodyphus</taxon>
    </lineage>
</organism>
<protein>
    <submittedName>
        <fullName evidence="2">Uncharacterized protein</fullName>
    </submittedName>
</protein>
<dbReference type="Proteomes" id="UP000054359">
    <property type="component" value="Unassembled WGS sequence"/>
</dbReference>
<feature type="signal peptide" evidence="1">
    <location>
        <begin position="1"/>
        <end position="20"/>
    </location>
</feature>
<name>A0A087TRB5_STEMI</name>
<sequence>MKTVLCILLVLTIFIATSEAGLCNWICRKICSTANHCETLCTLLCTDPVSVKTYRFPEA</sequence>
<proteinExistence type="predicted"/>
<evidence type="ECO:0000313" key="2">
    <source>
        <dbReference type="EMBL" id="KFM67654.1"/>
    </source>
</evidence>
<feature type="non-terminal residue" evidence="2">
    <location>
        <position position="59"/>
    </location>
</feature>
<gene>
    <name evidence="2" type="ORF">X975_15302</name>
</gene>
<evidence type="ECO:0000313" key="3">
    <source>
        <dbReference type="Proteomes" id="UP000054359"/>
    </source>
</evidence>
<feature type="chain" id="PRO_5001829847" evidence="1">
    <location>
        <begin position="21"/>
        <end position="59"/>
    </location>
</feature>
<dbReference type="EMBL" id="KK116393">
    <property type="protein sequence ID" value="KFM67654.1"/>
    <property type="molecule type" value="Genomic_DNA"/>
</dbReference>
<accession>A0A087TRB5</accession>
<keyword evidence="1" id="KW-0732">Signal</keyword>
<reference evidence="2 3" key="1">
    <citation type="submission" date="2013-11" db="EMBL/GenBank/DDBJ databases">
        <title>Genome sequencing of Stegodyphus mimosarum.</title>
        <authorList>
            <person name="Bechsgaard J."/>
        </authorList>
    </citation>
    <scope>NUCLEOTIDE SEQUENCE [LARGE SCALE GENOMIC DNA]</scope>
</reference>
<dbReference type="OrthoDB" id="6431193at2759"/>
<evidence type="ECO:0000256" key="1">
    <source>
        <dbReference type="SAM" id="SignalP"/>
    </source>
</evidence>
<dbReference type="AlphaFoldDB" id="A0A087TRB5"/>
<keyword evidence="3" id="KW-1185">Reference proteome</keyword>